<dbReference type="Gene3D" id="3.50.50.60">
    <property type="entry name" value="FAD/NAD(P)-binding domain"/>
    <property type="match status" value="1"/>
</dbReference>
<keyword evidence="6" id="KW-0732">Signal</keyword>
<comment type="cofactor">
    <cofactor evidence="1">
        <name>FAD</name>
        <dbReference type="ChEBI" id="CHEBI:57692"/>
    </cofactor>
</comment>
<comment type="similarity">
    <text evidence="2 5">Belongs to the GMC oxidoreductase family.</text>
</comment>
<dbReference type="PROSITE" id="PS00623">
    <property type="entry name" value="GMC_OXRED_1"/>
    <property type="match status" value="1"/>
</dbReference>
<organism evidence="8">
    <name type="scientific">Lygus hesperus</name>
    <name type="common">Western plant bug</name>
    <dbReference type="NCBI Taxonomy" id="30085"/>
    <lineage>
        <taxon>Eukaryota</taxon>
        <taxon>Metazoa</taxon>
        <taxon>Ecdysozoa</taxon>
        <taxon>Arthropoda</taxon>
        <taxon>Hexapoda</taxon>
        <taxon>Insecta</taxon>
        <taxon>Pterygota</taxon>
        <taxon>Neoptera</taxon>
        <taxon>Paraneoptera</taxon>
        <taxon>Hemiptera</taxon>
        <taxon>Heteroptera</taxon>
        <taxon>Panheteroptera</taxon>
        <taxon>Cimicomorpha</taxon>
        <taxon>Miridae</taxon>
        <taxon>Mirini</taxon>
        <taxon>Lygus</taxon>
    </lineage>
</organism>
<proteinExistence type="inferred from homology"/>
<evidence type="ECO:0000256" key="4">
    <source>
        <dbReference type="ARBA" id="ARBA00022827"/>
    </source>
</evidence>
<dbReference type="InterPro" id="IPR000172">
    <property type="entry name" value="GMC_OxRdtase_N"/>
</dbReference>
<dbReference type="InterPro" id="IPR036188">
    <property type="entry name" value="FAD/NAD-bd_sf"/>
</dbReference>
<dbReference type="AlphaFoldDB" id="A0A146MG42"/>
<evidence type="ECO:0000256" key="2">
    <source>
        <dbReference type="ARBA" id="ARBA00010790"/>
    </source>
</evidence>
<gene>
    <name evidence="8" type="primary">Gld_39</name>
    <name evidence="8" type="ORF">g.23038</name>
</gene>
<dbReference type="SUPFAM" id="SSF51905">
    <property type="entry name" value="FAD/NAD(P)-binding domain"/>
    <property type="match status" value="1"/>
</dbReference>
<evidence type="ECO:0000256" key="5">
    <source>
        <dbReference type="RuleBase" id="RU003968"/>
    </source>
</evidence>
<dbReference type="EMBL" id="GDHC01000732">
    <property type="protein sequence ID" value="JAQ17897.1"/>
    <property type="molecule type" value="Transcribed_RNA"/>
</dbReference>
<dbReference type="GO" id="GO:0050660">
    <property type="term" value="F:flavin adenine dinucleotide binding"/>
    <property type="evidence" value="ECO:0007669"/>
    <property type="project" value="InterPro"/>
</dbReference>
<feature type="non-terminal residue" evidence="8">
    <location>
        <position position="240"/>
    </location>
</feature>
<dbReference type="Pfam" id="PF00732">
    <property type="entry name" value="GMC_oxred_N"/>
    <property type="match status" value="1"/>
</dbReference>
<dbReference type="GO" id="GO:0016614">
    <property type="term" value="F:oxidoreductase activity, acting on CH-OH group of donors"/>
    <property type="evidence" value="ECO:0007669"/>
    <property type="project" value="InterPro"/>
</dbReference>
<evidence type="ECO:0000256" key="3">
    <source>
        <dbReference type="ARBA" id="ARBA00022630"/>
    </source>
</evidence>
<evidence type="ECO:0000256" key="6">
    <source>
        <dbReference type="SAM" id="SignalP"/>
    </source>
</evidence>
<name>A0A146MG42_LYGHE</name>
<reference evidence="8" key="1">
    <citation type="journal article" date="2016" name="Gigascience">
        <title>De novo construction of an expanded transcriptome assembly for the western tarnished plant bug, Lygus hesperus.</title>
        <authorList>
            <person name="Tassone E.E."/>
            <person name="Geib S.M."/>
            <person name="Hall B."/>
            <person name="Fabrick J.A."/>
            <person name="Brent C.S."/>
            <person name="Hull J.J."/>
        </authorList>
    </citation>
    <scope>NUCLEOTIDE SEQUENCE</scope>
</reference>
<evidence type="ECO:0000256" key="1">
    <source>
        <dbReference type="ARBA" id="ARBA00001974"/>
    </source>
</evidence>
<evidence type="ECO:0000259" key="7">
    <source>
        <dbReference type="PROSITE" id="PS00623"/>
    </source>
</evidence>
<feature type="chain" id="PRO_5007527854" evidence="6">
    <location>
        <begin position="27"/>
        <end position="240"/>
    </location>
</feature>
<dbReference type="PANTHER" id="PTHR11552:SF147">
    <property type="entry name" value="CHOLINE DEHYDROGENASE, MITOCHONDRIAL"/>
    <property type="match status" value="1"/>
</dbReference>
<keyword evidence="4 5" id="KW-0274">FAD</keyword>
<evidence type="ECO:0000313" key="8">
    <source>
        <dbReference type="EMBL" id="JAQ17897.1"/>
    </source>
</evidence>
<accession>A0A146MG42</accession>
<dbReference type="Gene3D" id="3.30.560.10">
    <property type="entry name" value="Glucose Oxidase, domain 3"/>
    <property type="match status" value="1"/>
</dbReference>
<keyword evidence="3 5" id="KW-0285">Flavoprotein</keyword>
<protein>
    <submittedName>
        <fullName evidence="8">Glucose dehydrogenase [acceptor]</fullName>
    </submittedName>
</protein>
<feature type="domain" description="Glucose-methanol-choline oxidoreductase N-terminal" evidence="7">
    <location>
        <begin position="127"/>
        <end position="150"/>
    </location>
</feature>
<sequence>MVTVQSITFTLLTLTVCLKTFVLTQCNIPPEFIYPSDYGPNLRNGHIFDFIVVGAGSAGSIVASRLAENPFWTILLLEAGVYPSAESEIPLVHFSLARTPEDWDYDIEPSTTACLGLKNQTCKCIRGKALGGSSTINGMIYLRGNRRDFDTWAEDGNIDWNYDEVLKYYKRIEDLTGVEDDRFGTGGDLKLSQYSTQEPVREIFIDAYEEMGYSNYQETKPIGFLDSYMTIWKGSRYSAA</sequence>
<feature type="signal peptide" evidence="6">
    <location>
        <begin position="1"/>
        <end position="26"/>
    </location>
</feature>
<dbReference type="PANTHER" id="PTHR11552">
    <property type="entry name" value="GLUCOSE-METHANOL-CHOLINE GMC OXIDOREDUCTASE"/>
    <property type="match status" value="1"/>
</dbReference>
<dbReference type="InterPro" id="IPR012132">
    <property type="entry name" value="GMC_OxRdtase"/>
</dbReference>